<feature type="compositionally biased region" description="Basic and acidic residues" evidence="2">
    <location>
        <begin position="14"/>
        <end position="67"/>
    </location>
</feature>
<reference evidence="4" key="1">
    <citation type="submission" date="2020-05" db="EMBL/GenBank/DDBJ databases">
        <title>Mycena genomes resolve the evolution of fungal bioluminescence.</title>
        <authorList>
            <person name="Tsai I.J."/>
        </authorList>
    </citation>
    <scope>NUCLEOTIDE SEQUENCE</scope>
    <source>
        <strain evidence="4">171206Taipei</strain>
    </source>
</reference>
<name>A0A8H6SZN3_9AGAR</name>
<dbReference type="InterPro" id="IPR036910">
    <property type="entry name" value="HMG_box_dom_sf"/>
</dbReference>
<feature type="compositionally biased region" description="Low complexity" evidence="2">
    <location>
        <begin position="1"/>
        <end position="13"/>
    </location>
</feature>
<dbReference type="GeneID" id="59342326"/>
<comment type="caution">
    <text evidence="4">The sequence shown here is derived from an EMBL/GenBank/DDBJ whole genome shotgun (WGS) entry which is preliminary data.</text>
</comment>
<evidence type="ECO:0000313" key="5">
    <source>
        <dbReference type="Proteomes" id="UP000636479"/>
    </source>
</evidence>
<evidence type="ECO:0000259" key="3">
    <source>
        <dbReference type="PROSITE" id="PS50118"/>
    </source>
</evidence>
<feature type="region of interest" description="Disordered" evidence="2">
    <location>
        <begin position="1"/>
        <end position="156"/>
    </location>
</feature>
<evidence type="ECO:0000256" key="2">
    <source>
        <dbReference type="SAM" id="MobiDB-lite"/>
    </source>
</evidence>
<evidence type="ECO:0000256" key="1">
    <source>
        <dbReference type="PROSITE-ProRule" id="PRU00267"/>
    </source>
</evidence>
<dbReference type="AlphaFoldDB" id="A0A8H6SZN3"/>
<dbReference type="Pfam" id="PF04690">
    <property type="entry name" value="YABBY"/>
    <property type="match status" value="1"/>
</dbReference>
<sequence>MAKDTSTTKSTKTATKDATNKTKKTTKSDKKAPDAAEKPKREPSAYNKFVKENMKPWREANPDKTAKDAMAAVAGMWRDAPENPNRGKSPKKRQAKKEQTLAKDKPKSTKSDSKTKPMSSSVKKPKSAAPPPSDESEADEEEEEGSDTNQLVSSDA</sequence>
<evidence type="ECO:0000313" key="4">
    <source>
        <dbReference type="EMBL" id="KAF7309245.1"/>
    </source>
</evidence>
<proteinExistence type="predicted"/>
<dbReference type="InterPro" id="IPR009071">
    <property type="entry name" value="HMG_box_dom"/>
</dbReference>
<protein>
    <recommendedName>
        <fullName evidence="3">HMG box domain-containing protein</fullName>
    </recommendedName>
</protein>
<feature type="domain" description="HMG box" evidence="3">
    <location>
        <begin position="39"/>
        <end position="110"/>
    </location>
</feature>
<dbReference type="GO" id="GO:0005634">
    <property type="term" value="C:nucleus"/>
    <property type="evidence" value="ECO:0007669"/>
    <property type="project" value="UniProtKB-UniRule"/>
</dbReference>
<accession>A0A8H6SZN3</accession>
<dbReference type="OrthoDB" id="667577at2759"/>
<dbReference type="SUPFAM" id="SSF47095">
    <property type="entry name" value="HMG-box"/>
    <property type="match status" value="1"/>
</dbReference>
<feature type="compositionally biased region" description="Basic and acidic residues" evidence="2">
    <location>
        <begin position="96"/>
        <end position="115"/>
    </location>
</feature>
<dbReference type="EMBL" id="JACAZF010000003">
    <property type="protein sequence ID" value="KAF7309245.1"/>
    <property type="molecule type" value="Genomic_DNA"/>
</dbReference>
<dbReference type="Gene3D" id="1.10.30.10">
    <property type="entry name" value="High mobility group box domain"/>
    <property type="match status" value="1"/>
</dbReference>
<keyword evidence="5" id="KW-1185">Reference proteome</keyword>
<dbReference type="RefSeq" id="XP_037222695.1">
    <property type="nucleotide sequence ID" value="XM_037359810.1"/>
</dbReference>
<dbReference type="Proteomes" id="UP000636479">
    <property type="component" value="Unassembled WGS sequence"/>
</dbReference>
<dbReference type="CDD" id="cd00084">
    <property type="entry name" value="HMG-box_SF"/>
    <property type="match status" value="1"/>
</dbReference>
<organism evidence="4 5">
    <name type="scientific">Mycena indigotica</name>
    <dbReference type="NCBI Taxonomy" id="2126181"/>
    <lineage>
        <taxon>Eukaryota</taxon>
        <taxon>Fungi</taxon>
        <taxon>Dikarya</taxon>
        <taxon>Basidiomycota</taxon>
        <taxon>Agaricomycotina</taxon>
        <taxon>Agaricomycetes</taxon>
        <taxon>Agaricomycetidae</taxon>
        <taxon>Agaricales</taxon>
        <taxon>Marasmiineae</taxon>
        <taxon>Mycenaceae</taxon>
        <taxon>Mycena</taxon>
    </lineage>
</organism>
<dbReference type="PROSITE" id="PS50118">
    <property type="entry name" value="HMG_BOX_2"/>
    <property type="match status" value="1"/>
</dbReference>
<dbReference type="GO" id="GO:0003677">
    <property type="term" value="F:DNA binding"/>
    <property type="evidence" value="ECO:0007669"/>
    <property type="project" value="UniProtKB-UniRule"/>
</dbReference>
<feature type="compositionally biased region" description="Acidic residues" evidence="2">
    <location>
        <begin position="134"/>
        <end position="146"/>
    </location>
</feature>
<gene>
    <name evidence="4" type="ORF">MIND_00294800</name>
</gene>
<keyword evidence="1" id="KW-0238">DNA-binding</keyword>
<keyword evidence="1" id="KW-0539">Nucleus</keyword>
<feature type="DNA-binding region" description="HMG box" evidence="1">
    <location>
        <begin position="39"/>
        <end position="110"/>
    </location>
</feature>
<dbReference type="InterPro" id="IPR056775">
    <property type="entry name" value="YABBY_C"/>
</dbReference>